<keyword evidence="6" id="KW-0902">Two-component regulatory system</keyword>
<keyword evidence="9" id="KW-1185">Reference proteome</keyword>
<evidence type="ECO:0000259" key="7">
    <source>
        <dbReference type="PROSITE" id="PS50109"/>
    </source>
</evidence>
<evidence type="ECO:0000313" key="8">
    <source>
        <dbReference type="EMBL" id="GAA3996783.1"/>
    </source>
</evidence>
<evidence type="ECO:0000256" key="6">
    <source>
        <dbReference type="ARBA" id="ARBA00023012"/>
    </source>
</evidence>
<dbReference type="EMBL" id="BAAAZD010000001">
    <property type="protein sequence ID" value="GAA3996783.1"/>
    <property type="molecule type" value="Genomic_DNA"/>
</dbReference>
<accession>A0ABP7RFN0</accession>
<protein>
    <recommendedName>
        <fullName evidence="2">histidine kinase</fullName>
        <ecNumber evidence="2">2.7.13.3</ecNumber>
    </recommendedName>
</protein>
<evidence type="ECO:0000256" key="2">
    <source>
        <dbReference type="ARBA" id="ARBA00012438"/>
    </source>
</evidence>
<dbReference type="PRINTS" id="PR00344">
    <property type="entry name" value="BCTRLSENSOR"/>
</dbReference>
<reference evidence="9" key="1">
    <citation type="journal article" date="2019" name="Int. J. Syst. Evol. Microbiol.">
        <title>The Global Catalogue of Microorganisms (GCM) 10K type strain sequencing project: providing services to taxonomists for standard genome sequencing and annotation.</title>
        <authorList>
            <consortium name="The Broad Institute Genomics Platform"/>
            <consortium name="The Broad Institute Genome Sequencing Center for Infectious Disease"/>
            <person name="Wu L."/>
            <person name="Ma J."/>
        </authorList>
    </citation>
    <scope>NUCLEOTIDE SEQUENCE [LARGE SCALE GENOMIC DNA]</scope>
    <source>
        <strain evidence="9">JCM 16603</strain>
    </source>
</reference>
<dbReference type="Gene3D" id="1.10.287.130">
    <property type="match status" value="1"/>
</dbReference>
<name>A0ABP7RFN0_9SPHN</name>
<dbReference type="InterPro" id="IPR050351">
    <property type="entry name" value="BphY/WalK/GraS-like"/>
</dbReference>
<evidence type="ECO:0000256" key="1">
    <source>
        <dbReference type="ARBA" id="ARBA00000085"/>
    </source>
</evidence>
<proteinExistence type="predicted"/>
<dbReference type="RefSeq" id="WP_344708332.1">
    <property type="nucleotide sequence ID" value="NZ_BAAAZD010000001.1"/>
</dbReference>
<dbReference type="InterPro" id="IPR036890">
    <property type="entry name" value="HATPase_C_sf"/>
</dbReference>
<dbReference type="Pfam" id="PF02518">
    <property type="entry name" value="HATPase_c"/>
    <property type="match status" value="1"/>
</dbReference>
<dbReference type="PANTHER" id="PTHR45453">
    <property type="entry name" value="PHOSPHATE REGULON SENSOR PROTEIN PHOR"/>
    <property type="match status" value="1"/>
</dbReference>
<dbReference type="SUPFAM" id="SSF47384">
    <property type="entry name" value="Homodimeric domain of signal transducing histidine kinase"/>
    <property type="match status" value="1"/>
</dbReference>
<evidence type="ECO:0000256" key="3">
    <source>
        <dbReference type="ARBA" id="ARBA00022553"/>
    </source>
</evidence>
<dbReference type="SMART" id="SM00388">
    <property type="entry name" value="HisKA"/>
    <property type="match status" value="1"/>
</dbReference>
<keyword evidence="4" id="KW-0808">Transferase</keyword>
<dbReference type="Proteomes" id="UP001501310">
    <property type="component" value="Unassembled WGS sequence"/>
</dbReference>
<dbReference type="Pfam" id="PF00512">
    <property type="entry name" value="HisKA"/>
    <property type="match status" value="1"/>
</dbReference>
<gene>
    <name evidence="8" type="ORF">GCM10022211_02400</name>
</gene>
<keyword evidence="5" id="KW-0418">Kinase</keyword>
<keyword evidence="3" id="KW-0597">Phosphoprotein</keyword>
<evidence type="ECO:0000256" key="4">
    <source>
        <dbReference type="ARBA" id="ARBA00022679"/>
    </source>
</evidence>
<feature type="domain" description="Histidine kinase" evidence="7">
    <location>
        <begin position="114"/>
        <end position="333"/>
    </location>
</feature>
<organism evidence="8 9">
    <name type="scientific">Sphingomonas humi</name>
    <dbReference type="NCBI Taxonomy" id="335630"/>
    <lineage>
        <taxon>Bacteria</taxon>
        <taxon>Pseudomonadati</taxon>
        <taxon>Pseudomonadota</taxon>
        <taxon>Alphaproteobacteria</taxon>
        <taxon>Sphingomonadales</taxon>
        <taxon>Sphingomonadaceae</taxon>
        <taxon>Sphingomonas</taxon>
    </lineage>
</organism>
<evidence type="ECO:0000256" key="5">
    <source>
        <dbReference type="ARBA" id="ARBA00022777"/>
    </source>
</evidence>
<dbReference type="PANTHER" id="PTHR45453:SF1">
    <property type="entry name" value="PHOSPHATE REGULON SENSOR PROTEIN PHOR"/>
    <property type="match status" value="1"/>
</dbReference>
<sequence>MSVPSLVLALLDALEEPALLVARQRTVAANRAAFALLGPRLVGQDIRFAIRQPQALDAILGGRAGRFEVTGIGGVDRSFEVTLTALEDELLLVRLVDRSARRAAEKAQVDFVANASHELRTPLAAVLGFSETLADEAPLPEGLRRRFGAQIHDQAKRMMVIIRDLMSLSRIEADRFSVPRGKVALGDLVREAVTAAGPLAESRSCAIETAIEEEAGNVSGDHAQLRQLLDNLIGNAVRYGCKGEDGRVLVTVASDGEWCRLTVRDWGDGVDARHLPRLTERFYRVDAARSRDSGGTGLGLAIVAQIVERHRGLLAIRSQPGEGTEVEVRIPRA</sequence>
<dbReference type="InterPro" id="IPR005467">
    <property type="entry name" value="His_kinase_dom"/>
</dbReference>
<dbReference type="CDD" id="cd00082">
    <property type="entry name" value="HisKA"/>
    <property type="match status" value="1"/>
</dbReference>
<evidence type="ECO:0000313" key="9">
    <source>
        <dbReference type="Proteomes" id="UP001501310"/>
    </source>
</evidence>
<dbReference type="EC" id="2.7.13.3" evidence="2"/>
<dbReference type="InterPro" id="IPR003661">
    <property type="entry name" value="HisK_dim/P_dom"/>
</dbReference>
<comment type="caution">
    <text evidence="8">The sequence shown here is derived from an EMBL/GenBank/DDBJ whole genome shotgun (WGS) entry which is preliminary data.</text>
</comment>
<comment type="catalytic activity">
    <reaction evidence="1">
        <text>ATP + protein L-histidine = ADP + protein N-phospho-L-histidine.</text>
        <dbReference type="EC" id="2.7.13.3"/>
    </reaction>
</comment>
<dbReference type="SUPFAM" id="SSF55874">
    <property type="entry name" value="ATPase domain of HSP90 chaperone/DNA topoisomerase II/histidine kinase"/>
    <property type="match status" value="1"/>
</dbReference>
<dbReference type="PROSITE" id="PS50109">
    <property type="entry name" value="HIS_KIN"/>
    <property type="match status" value="1"/>
</dbReference>
<dbReference type="InterPro" id="IPR036097">
    <property type="entry name" value="HisK_dim/P_sf"/>
</dbReference>
<dbReference type="InterPro" id="IPR004358">
    <property type="entry name" value="Sig_transdc_His_kin-like_C"/>
</dbReference>
<dbReference type="Gene3D" id="3.30.565.10">
    <property type="entry name" value="Histidine kinase-like ATPase, C-terminal domain"/>
    <property type="match status" value="1"/>
</dbReference>
<dbReference type="SMART" id="SM00387">
    <property type="entry name" value="HATPase_c"/>
    <property type="match status" value="1"/>
</dbReference>
<dbReference type="InterPro" id="IPR003594">
    <property type="entry name" value="HATPase_dom"/>
</dbReference>